<dbReference type="InterPro" id="IPR001680">
    <property type="entry name" value="WD40_rpt"/>
</dbReference>
<dbReference type="Gene3D" id="3.40.630.10">
    <property type="entry name" value="Zn peptidases"/>
    <property type="match status" value="1"/>
</dbReference>
<dbReference type="InterPro" id="IPR017149">
    <property type="entry name" value="GSH_degradosome_Dug2"/>
</dbReference>
<feature type="region of interest" description="Disordered" evidence="6">
    <location>
        <begin position="168"/>
        <end position="235"/>
    </location>
</feature>
<feature type="compositionally biased region" description="Polar residues" evidence="6">
    <location>
        <begin position="168"/>
        <end position="182"/>
    </location>
</feature>
<dbReference type="Pfam" id="PF01546">
    <property type="entry name" value="Peptidase_M20"/>
    <property type="match status" value="1"/>
</dbReference>
<dbReference type="SMART" id="SM00320">
    <property type="entry name" value="WD40"/>
    <property type="match status" value="6"/>
</dbReference>
<dbReference type="PROSITE" id="PS50082">
    <property type="entry name" value="WD_REPEATS_2"/>
    <property type="match status" value="1"/>
</dbReference>
<dbReference type="AlphaFoldDB" id="A0A0C2WCK2"/>
<protein>
    <submittedName>
        <fullName evidence="7">Uncharacterized protein</fullName>
    </submittedName>
</protein>
<dbReference type="Gene3D" id="2.130.10.10">
    <property type="entry name" value="YVTN repeat-like/Quinoprotein amine dehydrogenase"/>
    <property type="match status" value="2"/>
</dbReference>
<dbReference type="InterPro" id="IPR015943">
    <property type="entry name" value="WD40/YVTN_repeat-like_dom_sf"/>
</dbReference>
<dbReference type="InterPro" id="IPR002933">
    <property type="entry name" value="Peptidase_M20"/>
</dbReference>
<feature type="compositionally biased region" description="Polar residues" evidence="6">
    <location>
        <begin position="195"/>
        <end position="205"/>
    </location>
</feature>
<evidence type="ECO:0000256" key="2">
    <source>
        <dbReference type="ARBA" id="ARBA00022670"/>
    </source>
</evidence>
<dbReference type="PIRSF" id="PIRSF037237">
    <property type="entry name" value="Peptidase_WD_repeats_DUG2"/>
    <property type="match status" value="1"/>
</dbReference>
<dbReference type="GO" id="GO:0006751">
    <property type="term" value="P:glutathione catabolic process"/>
    <property type="evidence" value="ECO:0007669"/>
    <property type="project" value="InterPro"/>
</dbReference>
<evidence type="ECO:0000256" key="3">
    <source>
        <dbReference type="ARBA" id="ARBA00022723"/>
    </source>
</evidence>
<accession>A0A0C2WCK2</accession>
<dbReference type="InterPro" id="IPR051458">
    <property type="entry name" value="Cyt/Met_Dipeptidase"/>
</dbReference>
<keyword evidence="5" id="KW-0853">WD repeat</keyword>
<feature type="compositionally biased region" description="Polar residues" evidence="6">
    <location>
        <begin position="214"/>
        <end position="228"/>
    </location>
</feature>
<evidence type="ECO:0000256" key="4">
    <source>
        <dbReference type="ARBA" id="ARBA00022801"/>
    </source>
</evidence>
<dbReference type="PANTHER" id="PTHR43270">
    <property type="entry name" value="BETA-ALA-HIS DIPEPTIDASE"/>
    <property type="match status" value="1"/>
</dbReference>
<dbReference type="GO" id="GO:0006508">
    <property type="term" value="P:proteolysis"/>
    <property type="evidence" value="ECO:0007669"/>
    <property type="project" value="UniProtKB-KW"/>
</dbReference>
<evidence type="ECO:0000256" key="6">
    <source>
        <dbReference type="SAM" id="MobiDB-lite"/>
    </source>
</evidence>
<dbReference type="SUPFAM" id="SSF50978">
    <property type="entry name" value="WD40 repeat-like"/>
    <property type="match status" value="1"/>
</dbReference>
<evidence type="ECO:0000313" key="7">
    <source>
        <dbReference type="EMBL" id="KIM24178.1"/>
    </source>
</evidence>
<keyword evidence="4" id="KW-0378">Hydrolase</keyword>
<evidence type="ECO:0000256" key="1">
    <source>
        <dbReference type="ARBA" id="ARBA00006247"/>
    </source>
</evidence>
<dbReference type="STRING" id="933852.A0A0C2WCK2"/>
<dbReference type="Proteomes" id="UP000054097">
    <property type="component" value="Unassembled WGS sequence"/>
</dbReference>
<evidence type="ECO:0000313" key="8">
    <source>
        <dbReference type="Proteomes" id="UP000054097"/>
    </source>
</evidence>
<keyword evidence="8" id="KW-1185">Reference proteome</keyword>
<dbReference type="Gene3D" id="3.30.70.360">
    <property type="match status" value="1"/>
</dbReference>
<dbReference type="OrthoDB" id="7832001at2759"/>
<evidence type="ECO:0000256" key="5">
    <source>
        <dbReference type="PROSITE-ProRule" id="PRU00221"/>
    </source>
</evidence>
<dbReference type="GO" id="GO:0008233">
    <property type="term" value="F:peptidase activity"/>
    <property type="evidence" value="ECO:0007669"/>
    <property type="project" value="UniProtKB-KW"/>
</dbReference>
<dbReference type="HOGENOM" id="CLU_008535_1_0_1"/>
<dbReference type="InterPro" id="IPR036322">
    <property type="entry name" value="WD40_repeat_dom_sf"/>
</dbReference>
<organism evidence="7 8">
    <name type="scientific">Serendipita vermifera MAFF 305830</name>
    <dbReference type="NCBI Taxonomy" id="933852"/>
    <lineage>
        <taxon>Eukaryota</taxon>
        <taxon>Fungi</taxon>
        <taxon>Dikarya</taxon>
        <taxon>Basidiomycota</taxon>
        <taxon>Agaricomycotina</taxon>
        <taxon>Agaricomycetes</taxon>
        <taxon>Sebacinales</taxon>
        <taxon>Serendipitaceae</taxon>
        <taxon>Serendipita</taxon>
    </lineage>
</organism>
<dbReference type="PANTHER" id="PTHR43270:SF8">
    <property type="entry name" value="DI- AND TRIPEPTIDASE DUG2-RELATED"/>
    <property type="match status" value="1"/>
</dbReference>
<dbReference type="EMBL" id="KN824327">
    <property type="protein sequence ID" value="KIM24178.1"/>
    <property type="molecule type" value="Genomic_DNA"/>
</dbReference>
<gene>
    <name evidence="7" type="ORF">M408DRAFT_244671</name>
</gene>
<keyword evidence="3" id="KW-0479">Metal-binding</keyword>
<name>A0A0C2WCK2_SERVB</name>
<dbReference type="PROSITE" id="PS50294">
    <property type="entry name" value="WD_REPEATS_REGION"/>
    <property type="match status" value="1"/>
</dbReference>
<comment type="similarity">
    <text evidence="1">Belongs to the peptidase M20A family.</text>
</comment>
<keyword evidence="2" id="KW-0645">Protease</keyword>
<reference evidence="7 8" key="1">
    <citation type="submission" date="2014-04" db="EMBL/GenBank/DDBJ databases">
        <authorList>
            <consortium name="DOE Joint Genome Institute"/>
            <person name="Kuo A."/>
            <person name="Zuccaro A."/>
            <person name="Kohler A."/>
            <person name="Nagy L.G."/>
            <person name="Floudas D."/>
            <person name="Copeland A."/>
            <person name="Barry K.W."/>
            <person name="Cichocki N."/>
            <person name="Veneault-Fourrey C."/>
            <person name="LaButti K."/>
            <person name="Lindquist E.A."/>
            <person name="Lipzen A."/>
            <person name="Lundell T."/>
            <person name="Morin E."/>
            <person name="Murat C."/>
            <person name="Sun H."/>
            <person name="Tunlid A."/>
            <person name="Henrissat B."/>
            <person name="Grigoriev I.V."/>
            <person name="Hibbett D.S."/>
            <person name="Martin F."/>
            <person name="Nordberg H.P."/>
            <person name="Cantor M.N."/>
            <person name="Hua S.X."/>
        </authorList>
    </citation>
    <scope>NUCLEOTIDE SEQUENCE [LARGE SCALE GENOMIC DNA]</scope>
    <source>
        <strain evidence="7 8">MAFF 305830</strain>
    </source>
</reference>
<dbReference type="Pfam" id="PF00400">
    <property type="entry name" value="WD40"/>
    <property type="match status" value="4"/>
</dbReference>
<feature type="repeat" description="WD" evidence="5">
    <location>
        <begin position="81"/>
        <end position="122"/>
    </location>
</feature>
<proteinExistence type="inferred from homology"/>
<dbReference type="GO" id="GO:0046872">
    <property type="term" value="F:metal ion binding"/>
    <property type="evidence" value="ECO:0007669"/>
    <property type="project" value="UniProtKB-KW"/>
</dbReference>
<reference evidence="8" key="2">
    <citation type="submission" date="2015-01" db="EMBL/GenBank/DDBJ databases">
        <title>Evolutionary Origins and Diversification of the Mycorrhizal Mutualists.</title>
        <authorList>
            <consortium name="DOE Joint Genome Institute"/>
            <consortium name="Mycorrhizal Genomics Consortium"/>
            <person name="Kohler A."/>
            <person name="Kuo A."/>
            <person name="Nagy L.G."/>
            <person name="Floudas D."/>
            <person name="Copeland A."/>
            <person name="Barry K.W."/>
            <person name="Cichocki N."/>
            <person name="Veneault-Fourrey C."/>
            <person name="LaButti K."/>
            <person name="Lindquist E.A."/>
            <person name="Lipzen A."/>
            <person name="Lundell T."/>
            <person name="Morin E."/>
            <person name="Murat C."/>
            <person name="Riley R."/>
            <person name="Ohm R."/>
            <person name="Sun H."/>
            <person name="Tunlid A."/>
            <person name="Henrissat B."/>
            <person name="Grigoriev I.V."/>
            <person name="Hibbett D.S."/>
            <person name="Martin F."/>
        </authorList>
    </citation>
    <scope>NUCLEOTIDE SEQUENCE [LARGE SCALE GENOMIC DNA]</scope>
    <source>
        <strain evidence="8">MAFF 305830</strain>
    </source>
</reference>
<sequence>MYDTSPEPSPRAELTDLAHDADHDGGHGADECAPPVLLHELQHDQTSILSIAADGRYIYSGSQARDIFVWDRTSLRIKATLKGHTGSVLVLETCEEKKWLFSASGDSTVRIWSTETLSILYVIVPHLDTDSGDIYSLTYSPKLSTVYFGCQNTSIQWLDLSNVSTPPNTTGLRIQDSSSTPGTPGKRFHKFFDSVPQSQRNSGIQSKHKRDSSQHSTTGSLNEANSMSPPELHVPPENVISSAHYGYIYCMALSPSHLYGGDGHSDEELYLLTGSGDEEVKMWLATKEGLTEKHTFSGCEGGVLSLIARNGTIYAGCQDGNIKIFDQDTKTLLRTLLVKVPPSSTSSAHTEVHSTPQRDRNSDVLSLSILDGHLYACMGNGWCQRWCASFVTNALWQAHEGIGLSCIITSAPGHDLQSQAPAESGKAMLLTGGADANIKLWLIERPSVIRSDAVLEETSEQVEGDLQAALAEFVSFPSVIGAESYRESCRQAALWLRRLLSQLGAETTLIPVRDGINPLVLATFRGSEEHKDRPRVLFYGHYDVIPAKKTGWESDPFKLQGKNGYLYGRGVSDNKGPILATAFAISELRRKVALGLDIVMLIEGEEEAGSRGFEEVVRKHKDDIGQIDAILISNSYWIGEDIPCITYGLRGVVHATVEISNNRPDLHSGVEGGGITEPMFDLVSILNSISDGRKIMIPHFYDNVRQQSEEEKELYQLLERVTGQSASYLTAKWREPSLSIHSVQTSGPGSRSCHSGGAAKLLTFLPSDRTVIPASVKTQLSVRIVPDQDLAQIADGLELHVRESFARLKSPNTLNVTVDKAADWWLGNIEGPWFRALERAVEEEWGTKPLKIREGGSIPSVPFLEKTFACPALHLPMGQSSDQAHLANERISVNNLLKGKAVLERFFLSMAAGEKDV</sequence>
<dbReference type="SUPFAM" id="SSF53187">
    <property type="entry name" value="Zn-dependent exopeptidases"/>
    <property type="match status" value="1"/>
</dbReference>